<dbReference type="Gene3D" id="3.20.20.80">
    <property type="entry name" value="Glycosidases"/>
    <property type="match status" value="1"/>
</dbReference>
<evidence type="ECO:0000313" key="11">
    <source>
        <dbReference type="Proteomes" id="UP001205998"/>
    </source>
</evidence>
<evidence type="ECO:0000256" key="2">
    <source>
        <dbReference type="ARBA" id="ARBA00009559"/>
    </source>
</evidence>
<keyword evidence="8" id="KW-0472">Membrane</keyword>
<dbReference type="InterPro" id="IPR026071">
    <property type="entry name" value="Glyco_Hydrolase_99"/>
</dbReference>
<evidence type="ECO:0000313" key="10">
    <source>
        <dbReference type="EMBL" id="KAI5608800.1"/>
    </source>
</evidence>
<evidence type="ECO:0000256" key="5">
    <source>
        <dbReference type="ARBA" id="ARBA00022968"/>
    </source>
</evidence>
<reference evidence="10" key="1">
    <citation type="submission" date="2018-07" db="EMBL/GenBank/DDBJ databases">
        <title>Comparative genomics of catfishes provides insights into carnivory and benthic adaptation.</title>
        <authorList>
            <person name="Zhang Y."/>
            <person name="Wang D."/>
            <person name="Peng Z."/>
            <person name="Zheng S."/>
            <person name="Shao F."/>
            <person name="Tao W."/>
        </authorList>
    </citation>
    <scope>NUCLEOTIDE SEQUENCE</scope>
    <source>
        <strain evidence="10">Chongqing</strain>
    </source>
</reference>
<organism evidence="10 11">
    <name type="scientific">Silurus asotus</name>
    <name type="common">Amur catfish</name>
    <name type="synonym">Parasilurus asotus</name>
    <dbReference type="NCBI Taxonomy" id="30991"/>
    <lineage>
        <taxon>Eukaryota</taxon>
        <taxon>Metazoa</taxon>
        <taxon>Chordata</taxon>
        <taxon>Craniata</taxon>
        <taxon>Vertebrata</taxon>
        <taxon>Euteleostomi</taxon>
        <taxon>Actinopterygii</taxon>
        <taxon>Neopterygii</taxon>
        <taxon>Teleostei</taxon>
        <taxon>Ostariophysi</taxon>
        <taxon>Siluriformes</taxon>
        <taxon>Siluridae</taxon>
        <taxon>Silurus</taxon>
    </lineage>
</organism>
<dbReference type="AlphaFoldDB" id="A0AAD5F9V0"/>
<dbReference type="Proteomes" id="UP001205998">
    <property type="component" value="Unassembled WGS sequence"/>
</dbReference>
<evidence type="ECO:0000256" key="6">
    <source>
        <dbReference type="ARBA" id="ARBA00022989"/>
    </source>
</evidence>
<keyword evidence="5" id="KW-0735">Signal-anchor</keyword>
<name>A0AAD5F9V0_SILAS</name>
<keyword evidence="9" id="KW-0732">Signal</keyword>
<dbReference type="CDD" id="cd11574">
    <property type="entry name" value="GH99"/>
    <property type="match status" value="1"/>
</dbReference>
<evidence type="ECO:0000256" key="1">
    <source>
        <dbReference type="ARBA" id="ARBA00004323"/>
    </source>
</evidence>
<feature type="signal peptide" evidence="9">
    <location>
        <begin position="1"/>
        <end position="25"/>
    </location>
</feature>
<dbReference type="EMBL" id="MU580030">
    <property type="protein sequence ID" value="KAI5608800.1"/>
    <property type="molecule type" value="Genomic_DNA"/>
</dbReference>
<evidence type="ECO:0000256" key="8">
    <source>
        <dbReference type="ARBA" id="ARBA00023136"/>
    </source>
</evidence>
<proteinExistence type="inferred from homology"/>
<feature type="chain" id="PRO_5042219922" evidence="9">
    <location>
        <begin position="26"/>
        <end position="440"/>
    </location>
</feature>
<comment type="subcellular location">
    <subcellularLocation>
        <location evidence="1">Golgi apparatus membrane</location>
        <topology evidence="1">Single-pass type II membrane protein</topology>
    </subcellularLocation>
</comment>
<evidence type="ECO:0000256" key="7">
    <source>
        <dbReference type="ARBA" id="ARBA00023034"/>
    </source>
</evidence>
<keyword evidence="7" id="KW-0333">Golgi apparatus</keyword>
<comment type="similarity">
    <text evidence="2">Belongs to the glycosyl hydrolase 99 family.</text>
</comment>
<dbReference type="PANTHER" id="PTHR13572:SF2">
    <property type="entry name" value="GLYCOPROTEIN ENDO-ALPHA-1,2-MANNOSIDASE-LIKE PROTEIN"/>
    <property type="match status" value="1"/>
</dbReference>
<keyword evidence="11" id="KW-1185">Reference proteome</keyword>
<evidence type="ECO:0000256" key="3">
    <source>
        <dbReference type="ARBA" id="ARBA00022692"/>
    </source>
</evidence>
<sequence length="440" mass="50115">MARLRRRSCMLLFLLALFVLGTLMGLRGLKPNDEFLDLDVLPIKEEKVDRGGVFSEVLSSAGQKRIVASNAKPSGSDPSAYIGVSYNVHIFYYTWYGNPQTDERYLHWDHILVPHWDPKIAASYPRGRHVPPEDIGSSFYPELGPYSSRDPEVLESHMEQISTAGAGVVVLSWYPMGLADDHGEPSEDLVPSLLDAALRHNLKVAFHIQAYKGRTDHSLHNNIKYIIDRYGDHGAFYRISIRNGKVLPLFYIYDSYLTPTEAWAELLTSTGSHSLRGTSYDSVFIALIVDEKHKHDILAGGFDGMYTYFASNGFSYGSSHQNWKSLKSFCDGNSLLFVPSVGPGYIDTSIRPWNNHNTRNRVNGRYYETGLQAALNVQPEIVSITSFNEWHEGTQIERAVPKKTIRRVYLDYQPHEPELYLELTRTWVDQYRKEKEGWLI</sequence>
<keyword evidence="6" id="KW-1133">Transmembrane helix</keyword>
<dbReference type="GO" id="GO:0000139">
    <property type="term" value="C:Golgi membrane"/>
    <property type="evidence" value="ECO:0007669"/>
    <property type="project" value="UniProtKB-SubCell"/>
</dbReference>
<accession>A0AAD5F9V0</accession>
<gene>
    <name evidence="10" type="ORF">C0J50_6369</name>
</gene>
<protein>
    <submittedName>
        <fullName evidence="10">Glycoprotein endo-alpha-1,2-mannosidase-like protein</fullName>
    </submittedName>
</protein>
<dbReference type="GO" id="GO:0004559">
    <property type="term" value="F:alpha-mannosidase activity"/>
    <property type="evidence" value="ECO:0007669"/>
    <property type="project" value="TreeGrafter"/>
</dbReference>
<dbReference type="Pfam" id="PF16317">
    <property type="entry name" value="Glyco_hydro_99"/>
    <property type="match status" value="1"/>
</dbReference>
<evidence type="ECO:0000256" key="9">
    <source>
        <dbReference type="SAM" id="SignalP"/>
    </source>
</evidence>
<keyword evidence="4" id="KW-0378">Hydrolase</keyword>
<keyword evidence="3" id="KW-0812">Transmembrane</keyword>
<comment type="caution">
    <text evidence="10">The sequence shown here is derived from an EMBL/GenBank/DDBJ whole genome shotgun (WGS) entry which is preliminary data.</text>
</comment>
<dbReference type="PANTHER" id="PTHR13572">
    <property type="entry name" value="ENDO-ALPHA-1,2-MANNOSIDASE"/>
    <property type="match status" value="1"/>
</dbReference>
<dbReference type="FunFam" id="3.20.20.80:FF:000019">
    <property type="entry name" value="glycoprotein endo-alpha-1,2-mannosidase"/>
    <property type="match status" value="1"/>
</dbReference>
<evidence type="ECO:0000256" key="4">
    <source>
        <dbReference type="ARBA" id="ARBA00022801"/>
    </source>
</evidence>